<dbReference type="PANTHER" id="PTHR45706">
    <property type="entry name" value="TYROSINE-PROTEIN PHOSPHATASE"/>
    <property type="match status" value="1"/>
</dbReference>
<dbReference type="InterPro" id="IPR000299">
    <property type="entry name" value="FERM_domain"/>
</dbReference>
<dbReference type="InterPro" id="IPR018979">
    <property type="entry name" value="FERM_N"/>
</dbReference>
<dbReference type="AlphaFoldDB" id="A0A915HHF7"/>
<dbReference type="Pfam" id="PF00373">
    <property type="entry name" value="FERM_M"/>
    <property type="match status" value="1"/>
</dbReference>
<evidence type="ECO:0000313" key="3">
    <source>
        <dbReference type="Proteomes" id="UP000887565"/>
    </source>
</evidence>
<dbReference type="InterPro" id="IPR019748">
    <property type="entry name" value="FERM_central"/>
</dbReference>
<dbReference type="GO" id="GO:0004725">
    <property type="term" value="F:protein tyrosine phosphatase activity"/>
    <property type="evidence" value="ECO:0007669"/>
    <property type="project" value="TreeGrafter"/>
</dbReference>
<feature type="domain" description="FERM" evidence="2">
    <location>
        <begin position="15"/>
        <end position="278"/>
    </location>
</feature>
<proteinExistence type="predicted"/>
<keyword evidence="3" id="KW-1185">Reference proteome</keyword>
<dbReference type="Gene3D" id="1.20.80.10">
    <property type="match status" value="1"/>
</dbReference>
<dbReference type="OMA" id="IECTLSI"/>
<dbReference type="PROSITE" id="PS00660">
    <property type="entry name" value="FERM_1"/>
    <property type="match status" value="1"/>
</dbReference>
<dbReference type="InterPro" id="IPR014352">
    <property type="entry name" value="FERM/acyl-CoA-bd_prot_sf"/>
</dbReference>
<dbReference type="PANTHER" id="PTHR45706:SF1">
    <property type="entry name" value="PEZ, ISOFORM A"/>
    <property type="match status" value="1"/>
</dbReference>
<dbReference type="PROSITE" id="PS50057">
    <property type="entry name" value="FERM_3"/>
    <property type="match status" value="1"/>
</dbReference>
<dbReference type="InterPro" id="IPR019747">
    <property type="entry name" value="FERM_CS"/>
</dbReference>
<dbReference type="WBParaSite" id="nRc.2.0.1.t00751-RA">
    <property type="protein sequence ID" value="nRc.2.0.1.t00751-RA"/>
    <property type="gene ID" value="nRc.2.0.1.g00751"/>
</dbReference>
<dbReference type="SMART" id="SM00295">
    <property type="entry name" value="B41"/>
    <property type="match status" value="1"/>
</dbReference>
<dbReference type="InterPro" id="IPR035963">
    <property type="entry name" value="FERM_2"/>
</dbReference>
<dbReference type="Gene3D" id="3.10.20.90">
    <property type="entry name" value="Phosphatidylinositol 3-kinase Catalytic Subunit, Chain A, domain 1"/>
    <property type="match status" value="1"/>
</dbReference>
<dbReference type="InterPro" id="IPR019749">
    <property type="entry name" value="Band_41_domain"/>
</dbReference>
<dbReference type="SUPFAM" id="SSF47031">
    <property type="entry name" value="Second domain of FERM"/>
    <property type="match status" value="1"/>
</dbReference>
<evidence type="ECO:0000259" key="2">
    <source>
        <dbReference type="PROSITE" id="PS50057"/>
    </source>
</evidence>
<dbReference type="Proteomes" id="UP000887565">
    <property type="component" value="Unplaced"/>
</dbReference>
<reference evidence="4" key="1">
    <citation type="submission" date="2022-11" db="UniProtKB">
        <authorList>
            <consortium name="WormBaseParasite"/>
        </authorList>
    </citation>
    <scope>IDENTIFICATION</scope>
</reference>
<dbReference type="InterPro" id="IPR029071">
    <property type="entry name" value="Ubiquitin-like_domsf"/>
</dbReference>
<dbReference type="FunFam" id="3.10.20.90:FF:000039">
    <property type="entry name" value="Tyrosine-protein phosphatase non-receptor type"/>
    <property type="match status" value="1"/>
</dbReference>
<dbReference type="PRINTS" id="PR00935">
    <property type="entry name" value="BAND41"/>
</dbReference>
<keyword evidence="1" id="KW-0378">Hydrolase</keyword>
<evidence type="ECO:0000256" key="1">
    <source>
        <dbReference type="ARBA" id="ARBA00022801"/>
    </source>
</evidence>
<dbReference type="FunFam" id="1.20.80.10:FF:000014">
    <property type="entry name" value="Tyrosine-protein phosphatase non-receptor type"/>
    <property type="match status" value="1"/>
</dbReference>
<accession>A0A915HHF7</accession>
<sequence>MGKRGGYNLNDCNFYILAVQMLDSSILQCTLKIASTGEDCMQYIMQKLEQQRNLYFGLKYKCSPTVYRWIDFRKPLKKQLMKHAYEFKLYFSVMFYVSNPELLSNSTERYCYYLQLKSDIITGRLFGPPEKSILCASYSLQAEFGDYDPLKQNEESLRNFTLLPLHMTKSAQILEGIVKQALHGHEQLKGMSQADAELAYIKEAKNFDGYGEEYFSGHDEEKAEIFLGYCLSGIVVKRIQSSPTSCALLISLKCPFPKLQTLGILNFEMERNQENNVQ</sequence>
<dbReference type="SUPFAM" id="SSF54236">
    <property type="entry name" value="Ubiquitin-like"/>
    <property type="match status" value="1"/>
</dbReference>
<evidence type="ECO:0000313" key="4">
    <source>
        <dbReference type="WBParaSite" id="nRc.2.0.1.t00751-RA"/>
    </source>
</evidence>
<organism evidence="3 4">
    <name type="scientific">Romanomermis culicivorax</name>
    <name type="common">Nematode worm</name>
    <dbReference type="NCBI Taxonomy" id="13658"/>
    <lineage>
        <taxon>Eukaryota</taxon>
        <taxon>Metazoa</taxon>
        <taxon>Ecdysozoa</taxon>
        <taxon>Nematoda</taxon>
        <taxon>Enoplea</taxon>
        <taxon>Dorylaimia</taxon>
        <taxon>Mermithida</taxon>
        <taxon>Mermithoidea</taxon>
        <taxon>Mermithidae</taxon>
        <taxon>Romanomermis</taxon>
    </lineage>
</organism>
<dbReference type="CDD" id="cd14473">
    <property type="entry name" value="FERM_B-lobe"/>
    <property type="match status" value="1"/>
</dbReference>
<protein>
    <submittedName>
        <fullName evidence="4">FERM domain-containing protein</fullName>
    </submittedName>
</protein>
<name>A0A915HHF7_ROMCU</name>
<dbReference type="Pfam" id="PF09379">
    <property type="entry name" value="FERM_N"/>
    <property type="match status" value="1"/>
</dbReference>